<comment type="caution">
    <text evidence="1">The sequence shown here is derived from an EMBL/GenBank/DDBJ whole genome shotgun (WGS) entry which is preliminary data.</text>
</comment>
<feature type="non-terminal residue" evidence="1">
    <location>
        <position position="1"/>
    </location>
</feature>
<gene>
    <name evidence="1" type="ORF">EZS28_045259</name>
</gene>
<dbReference type="Proteomes" id="UP000324800">
    <property type="component" value="Unassembled WGS sequence"/>
</dbReference>
<dbReference type="EMBL" id="SNRW01028729">
    <property type="protein sequence ID" value="KAA6359213.1"/>
    <property type="molecule type" value="Genomic_DNA"/>
</dbReference>
<protein>
    <submittedName>
        <fullName evidence="1">Uncharacterized protein</fullName>
    </submittedName>
</protein>
<dbReference type="AlphaFoldDB" id="A0A5J4TN31"/>
<sequence length="51" mass="5873">GFTGWVPQVPGYWPITRPDKVYRTGKRECSIPYPWEGQEDESLEIPSSMSN</sequence>
<name>A0A5J4TN31_9EUKA</name>
<evidence type="ECO:0000313" key="2">
    <source>
        <dbReference type="Proteomes" id="UP000324800"/>
    </source>
</evidence>
<accession>A0A5J4TN31</accession>
<reference evidence="1 2" key="1">
    <citation type="submission" date="2019-03" db="EMBL/GenBank/DDBJ databases">
        <title>Single cell metagenomics reveals metabolic interactions within the superorganism composed of flagellate Streblomastix strix and complex community of Bacteroidetes bacteria on its surface.</title>
        <authorList>
            <person name="Treitli S.C."/>
            <person name="Kolisko M."/>
            <person name="Husnik F."/>
            <person name="Keeling P."/>
            <person name="Hampl V."/>
        </authorList>
    </citation>
    <scope>NUCLEOTIDE SEQUENCE [LARGE SCALE GENOMIC DNA]</scope>
    <source>
        <strain evidence="1">ST1C</strain>
    </source>
</reference>
<proteinExistence type="predicted"/>
<organism evidence="1 2">
    <name type="scientific">Streblomastix strix</name>
    <dbReference type="NCBI Taxonomy" id="222440"/>
    <lineage>
        <taxon>Eukaryota</taxon>
        <taxon>Metamonada</taxon>
        <taxon>Preaxostyla</taxon>
        <taxon>Oxymonadida</taxon>
        <taxon>Streblomastigidae</taxon>
        <taxon>Streblomastix</taxon>
    </lineage>
</organism>
<evidence type="ECO:0000313" key="1">
    <source>
        <dbReference type="EMBL" id="KAA6359213.1"/>
    </source>
</evidence>